<evidence type="ECO:0000313" key="2">
    <source>
        <dbReference type="Proteomes" id="UP001338125"/>
    </source>
</evidence>
<protein>
    <submittedName>
        <fullName evidence="1">Acetyltransferase pyiB</fullName>
    </submittedName>
</protein>
<evidence type="ECO:0000313" key="1">
    <source>
        <dbReference type="EMBL" id="KAK5992147.1"/>
    </source>
</evidence>
<dbReference type="Gene3D" id="3.30.559.10">
    <property type="entry name" value="Chloramphenicol acetyltransferase-like domain"/>
    <property type="match status" value="2"/>
</dbReference>
<reference evidence="1 2" key="1">
    <citation type="submission" date="2024-01" db="EMBL/GenBank/DDBJ databases">
        <title>Complete genome of Cladobotryum mycophilum ATHUM6906.</title>
        <authorList>
            <person name="Christinaki A.C."/>
            <person name="Myridakis A.I."/>
            <person name="Kouvelis V.N."/>
        </authorList>
    </citation>
    <scope>NUCLEOTIDE SEQUENCE [LARGE SCALE GENOMIC DNA]</scope>
    <source>
        <strain evidence="1 2">ATHUM6906</strain>
    </source>
</reference>
<dbReference type="InterPro" id="IPR023213">
    <property type="entry name" value="CAT-like_dom_sf"/>
</dbReference>
<dbReference type="EMBL" id="JAVFKD010000012">
    <property type="protein sequence ID" value="KAK5992147.1"/>
    <property type="molecule type" value="Genomic_DNA"/>
</dbReference>
<keyword evidence="2" id="KW-1185">Reference proteome</keyword>
<comment type="caution">
    <text evidence="1">The sequence shown here is derived from an EMBL/GenBank/DDBJ whole genome shotgun (WGS) entry which is preliminary data.</text>
</comment>
<name>A0ABR0SJV5_9HYPO</name>
<accession>A0ABR0SJV5</accession>
<sequence length="474" mass="54116">MQWVRRLAGTEPATMPPMFEGDEVYPIHFLDDLPTLRDIILTWTMRFNDVLDPDILQESLLKVFNTGDWRKLGGRLRKRDGKFQLHVPREFTKERPAFIFTNEKFDVSIEEHPLAKKLPRATANPSIQPGSRDFIPLAMRPDAPTDMKDYLAKDLPQISIHVVSFTDATLVSVMWTHIVMDALGRQEMMKAWSRCLKGEPIQPLLAAREDLVWDAIDPKKNPQVLALEHKRLYGFKFFRFAVRTIWDWLSGPTTQAKTIFIPKWAVDRLRDQAQEGLKNIGKGRGVISRGDVLASWVVQLVARAQPQPRPVTCMGAVDLRTRMPGVFEEGAHTDCTLGEIALKTRETLSTQLAEDQITAYLQIIRREKEEGGDASMVFGETDSIIVPISNAAKAYFHKSVDFSPAVIRAGDTSTKRTNPPGTIIYHHPTFIQVNKVMKNWASITSDREDNYWMTSFFDPRVLRDMEERMAELLL</sequence>
<proteinExistence type="predicted"/>
<gene>
    <name evidence="1" type="ORF">PT974_05547</name>
</gene>
<dbReference type="Proteomes" id="UP001338125">
    <property type="component" value="Unassembled WGS sequence"/>
</dbReference>
<dbReference type="Pfam" id="PF02458">
    <property type="entry name" value="Transferase"/>
    <property type="match status" value="1"/>
</dbReference>
<organism evidence="1 2">
    <name type="scientific">Cladobotryum mycophilum</name>
    <dbReference type="NCBI Taxonomy" id="491253"/>
    <lineage>
        <taxon>Eukaryota</taxon>
        <taxon>Fungi</taxon>
        <taxon>Dikarya</taxon>
        <taxon>Ascomycota</taxon>
        <taxon>Pezizomycotina</taxon>
        <taxon>Sordariomycetes</taxon>
        <taxon>Hypocreomycetidae</taxon>
        <taxon>Hypocreales</taxon>
        <taxon>Hypocreaceae</taxon>
        <taxon>Cladobotryum</taxon>
    </lineage>
</organism>